<organism evidence="1 2">
    <name type="scientific">Stenomitos frigidus AS-A4</name>
    <dbReference type="NCBI Taxonomy" id="2933935"/>
    <lineage>
        <taxon>Bacteria</taxon>
        <taxon>Bacillati</taxon>
        <taxon>Cyanobacteriota</taxon>
        <taxon>Cyanophyceae</taxon>
        <taxon>Leptolyngbyales</taxon>
        <taxon>Leptolyngbyaceae</taxon>
        <taxon>Stenomitos</taxon>
    </lineage>
</organism>
<keyword evidence="2" id="KW-1185">Reference proteome</keyword>
<protein>
    <submittedName>
        <fullName evidence="1">Uncharacterized protein</fullName>
    </submittedName>
</protein>
<evidence type="ECO:0000313" key="2">
    <source>
        <dbReference type="Proteomes" id="UP001476950"/>
    </source>
</evidence>
<reference evidence="1 2" key="1">
    <citation type="submission" date="2022-04" db="EMBL/GenBank/DDBJ databases">
        <title>Positive selection, recombination, and allopatry shape intraspecific diversity of widespread and dominant cyanobacteria.</title>
        <authorList>
            <person name="Wei J."/>
            <person name="Shu W."/>
            <person name="Hu C."/>
        </authorList>
    </citation>
    <scope>NUCLEOTIDE SEQUENCE [LARGE SCALE GENOMIC DNA]</scope>
    <source>
        <strain evidence="1 2">AS-A4</strain>
    </source>
</reference>
<sequence length="61" mass="6714">MNTPLFDRAMLLKLAAVFTLIGAVAAVLPIPRFEAEINSFDTESSLEKATAVRFSTIEQAW</sequence>
<dbReference type="RefSeq" id="WP_190446219.1">
    <property type="nucleotide sequence ID" value="NZ_JAMPLM010000017.1"/>
</dbReference>
<comment type="caution">
    <text evidence="1">The sequence shown here is derived from an EMBL/GenBank/DDBJ whole genome shotgun (WGS) entry which is preliminary data.</text>
</comment>
<dbReference type="EMBL" id="JAMPLM010000017">
    <property type="protein sequence ID" value="MEP1060333.1"/>
    <property type="molecule type" value="Genomic_DNA"/>
</dbReference>
<accession>A0ABV0KM66</accession>
<evidence type="ECO:0000313" key="1">
    <source>
        <dbReference type="EMBL" id="MEP1060333.1"/>
    </source>
</evidence>
<gene>
    <name evidence="1" type="ORF">NDI38_17995</name>
</gene>
<dbReference type="Proteomes" id="UP001476950">
    <property type="component" value="Unassembled WGS sequence"/>
</dbReference>
<name>A0ABV0KM66_9CYAN</name>
<proteinExistence type="predicted"/>